<keyword evidence="7" id="KW-0812">Transmembrane</keyword>
<accession>A0A397W720</accession>
<dbReference type="SMART" id="SM01389">
    <property type="entry name" value="Spt4"/>
    <property type="match status" value="1"/>
</dbReference>
<dbReference type="Gene3D" id="3.30.40.210">
    <property type="match status" value="1"/>
</dbReference>
<evidence type="ECO:0000256" key="4">
    <source>
        <dbReference type="ARBA" id="ARBA00023163"/>
    </source>
</evidence>
<dbReference type="InterPro" id="IPR038510">
    <property type="entry name" value="Spt4_sf"/>
</dbReference>
<dbReference type="GO" id="GO:0032044">
    <property type="term" value="C:DSIF complex"/>
    <property type="evidence" value="ECO:0007669"/>
    <property type="project" value="TreeGrafter"/>
</dbReference>
<dbReference type="PANTHER" id="PTHR12882:SF1">
    <property type="entry name" value="TRANSCRIPTION ELONGATION FACTOR SPT4"/>
    <property type="match status" value="1"/>
</dbReference>
<dbReference type="InterPro" id="IPR022800">
    <property type="entry name" value="Spt4/RpoE2_Znf"/>
</dbReference>
<dbReference type="GO" id="GO:0008270">
    <property type="term" value="F:zinc ion binding"/>
    <property type="evidence" value="ECO:0007669"/>
    <property type="project" value="InterPro"/>
</dbReference>
<sequence>MGRNIDECASVPDSLKRARACLVCSLIKTYEQFKREGCDNCESFLGLCDYPDKIRECTSPDHDGIIALMKPRAHSFISKTKKLTRYVPGTYAVGVSGKLPDWVEEIMMDKGISYVPRDGTIDDKYLHNFQFWCILRRNSANVCCFINYINNKNQNLSVKFSASLYYFGPLFFLFGNSLYILCIANILY</sequence>
<evidence type="ECO:0000259" key="8">
    <source>
        <dbReference type="SMART" id="SM01389"/>
    </source>
</evidence>
<evidence type="ECO:0000313" key="9">
    <source>
        <dbReference type="EMBL" id="RIB30490.1"/>
    </source>
</evidence>
<dbReference type="Proteomes" id="UP000266673">
    <property type="component" value="Unassembled WGS sequence"/>
</dbReference>
<dbReference type="GO" id="GO:0000993">
    <property type="term" value="F:RNA polymerase II complex binding"/>
    <property type="evidence" value="ECO:0007669"/>
    <property type="project" value="TreeGrafter"/>
</dbReference>
<keyword evidence="10" id="KW-1185">Reference proteome</keyword>
<evidence type="ECO:0000256" key="6">
    <source>
        <dbReference type="ARBA" id="ARBA00029869"/>
    </source>
</evidence>
<dbReference type="EMBL" id="QKWP01000011">
    <property type="protein sequence ID" value="RIB30490.1"/>
    <property type="molecule type" value="Genomic_DNA"/>
</dbReference>
<protein>
    <recommendedName>
        <fullName evidence="3">Transcription elongation factor SPT4</fullName>
    </recommendedName>
    <alternativeName>
        <fullName evidence="6">Chromatin elongation factor SPT4</fullName>
    </alternativeName>
</protein>
<dbReference type="SUPFAM" id="SSF63393">
    <property type="entry name" value="RNA polymerase subunits"/>
    <property type="match status" value="1"/>
</dbReference>
<keyword evidence="7" id="KW-1133">Transmembrane helix</keyword>
<dbReference type="PANTHER" id="PTHR12882">
    <property type="entry name" value="SUPPRESSOR OF TY 4"/>
    <property type="match status" value="1"/>
</dbReference>
<keyword evidence="5" id="KW-0539">Nucleus</keyword>
<dbReference type="AlphaFoldDB" id="A0A397W720"/>
<gene>
    <name evidence="9" type="ORF">C2G38_1995206</name>
</gene>
<dbReference type="Pfam" id="PF06093">
    <property type="entry name" value="Spt4"/>
    <property type="match status" value="1"/>
</dbReference>
<comment type="subcellular location">
    <subcellularLocation>
        <location evidence="1">Nucleus</location>
    </subcellularLocation>
</comment>
<evidence type="ECO:0000256" key="3">
    <source>
        <dbReference type="ARBA" id="ARBA00020182"/>
    </source>
</evidence>
<dbReference type="GO" id="GO:0140673">
    <property type="term" value="P:transcription elongation-coupled chromatin remodeling"/>
    <property type="evidence" value="ECO:0007669"/>
    <property type="project" value="InterPro"/>
</dbReference>
<evidence type="ECO:0000256" key="1">
    <source>
        <dbReference type="ARBA" id="ARBA00004123"/>
    </source>
</evidence>
<dbReference type="GO" id="GO:0006355">
    <property type="term" value="P:regulation of DNA-templated transcription"/>
    <property type="evidence" value="ECO:0007669"/>
    <property type="project" value="InterPro"/>
</dbReference>
<dbReference type="STRING" id="44941.A0A397W720"/>
<comment type="similarity">
    <text evidence="2">Belongs to the SPT4 family.</text>
</comment>
<dbReference type="OrthoDB" id="248751at2759"/>
<keyword evidence="4" id="KW-0804">Transcription</keyword>
<evidence type="ECO:0000256" key="2">
    <source>
        <dbReference type="ARBA" id="ARBA00010464"/>
    </source>
</evidence>
<organism evidence="9 10">
    <name type="scientific">Gigaspora rosea</name>
    <dbReference type="NCBI Taxonomy" id="44941"/>
    <lineage>
        <taxon>Eukaryota</taxon>
        <taxon>Fungi</taxon>
        <taxon>Fungi incertae sedis</taxon>
        <taxon>Mucoromycota</taxon>
        <taxon>Glomeromycotina</taxon>
        <taxon>Glomeromycetes</taxon>
        <taxon>Diversisporales</taxon>
        <taxon>Gigasporaceae</taxon>
        <taxon>Gigaspora</taxon>
    </lineage>
</organism>
<name>A0A397W720_9GLOM</name>
<feature type="transmembrane region" description="Helical" evidence="7">
    <location>
        <begin position="164"/>
        <end position="187"/>
    </location>
</feature>
<dbReference type="CDD" id="cd07973">
    <property type="entry name" value="Spt4"/>
    <property type="match status" value="1"/>
</dbReference>
<dbReference type="InterPro" id="IPR029040">
    <property type="entry name" value="RPABC4/Spt4"/>
</dbReference>
<comment type="caution">
    <text evidence="9">The sequence shown here is derived from an EMBL/GenBank/DDBJ whole genome shotgun (WGS) entry which is preliminary data.</text>
</comment>
<evidence type="ECO:0000313" key="10">
    <source>
        <dbReference type="Proteomes" id="UP000266673"/>
    </source>
</evidence>
<reference evidence="9 10" key="1">
    <citation type="submission" date="2018-06" db="EMBL/GenBank/DDBJ databases">
        <title>Comparative genomics reveals the genomic features of Rhizophagus irregularis, R. cerebriforme, R. diaphanum and Gigaspora rosea, and their symbiotic lifestyle signature.</title>
        <authorList>
            <person name="Morin E."/>
            <person name="San Clemente H."/>
            <person name="Chen E.C.H."/>
            <person name="De La Providencia I."/>
            <person name="Hainaut M."/>
            <person name="Kuo A."/>
            <person name="Kohler A."/>
            <person name="Murat C."/>
            <person name="Tang N."/>
            <person name="Roy S."/>
            <person name="Loubradou J."/>
            <person name="Henrissat B."/>
            <person name="Grigoriev I.V."/>
            <person name="Corradi N."/>
            <person name="Roux C."/>
            <person name="Martin F.M."/>
        </authorList>
    </citation>
    <scope>NUCLEOTIDE SEQUENCE [LARGE SCALE GENOMIC DNA]</scope>
    <source>
        <strain evidence="9 10">DAOM 194757</strain>
    </source>
</reference>
<feature type="domain" description="Spt4/RpoE2 zinc finger" evidence="8">
    <location>
        <begin position="18"/>
        <end position="96"/>
    </location>
</feature>
<proteinExistence type="inferred from homology"/>
<keyword evidence="7" id="KW-0472">Membrane</keyword>
<evidence type="ECO:0000256" key="7">
    <source>
        <dbReference type="SAM" id="Phobius"/>
    </source>
</evidence>
<evidence type="ECO:0000256" key="5">
    <source>
        <dbReference type="ARBA" id="ARBA00023242"/>
    </source>
</evidence>
<dbReference type="InterPro" id="IPR009287">
    <property type="entry name" value="Spt4"/>
</dbReference>